<sequence>MVKNSNNKPTPEIIRNGNIRKELPSRHNTQRFNPATLKNKNTTMDRLSNLPDPLLSHILSSLPFKEAAKTSSLSKQWRHQWKSTRNLDFNHLYFANLDSNGDVELQPQIFTNFVQQFIANNKSPIMDKLSLTFSSPGDSQELVEKCITFSVERNVKHLKLDFSDPTWDENDLDGPARPMFDLPLSFYNHQVLEAVTLFSCKFDVLRFKNFGLLKSISLRWIELKVSTLKALLANCGCLESLSVKSCWNMDGLYVCGKDLKLSTLVVEKCHFLNPYFEIEAPNLKYLKYSGTVGVFFVYGTGLEEADLDFGLESECDESLGDSLYQSLNQICPTTALTVCTYMLQVIPMGEEPLGMEPRLNVTHLTLRTAMHNYEQYGIRFFLNSCPHLETLTIDIDRSRRICDEYEPPLGDKFESLWTRSAIIFKCITQTLRKVEIKGFKGTRNEVYVMFYLVNHARVLEKLTVITSSEESNRGPEFFRRTLENFVVLAMGDGEAERGDRILAIFFFFP</sequence>
<evidence type="ECO:0000259" key="2">
    <source>
        <dbReference type="PROSITE" id="PS50181"/>
    </source>
</evidence>
<reference evidence="4" key="2">
    <citation type="submission" date="2019-10" db="EMBL/GenBank/DDBJ databases">
        <title>A de novo genome assembly of a pear dwarfing rootstock.</title>
        <authorList>
            <person name="Wang F."/>
            <person name="Wang J."/>
            <person name="Li S."/>
            <person name="Zhang Y."/>
            <person name="Fang M."/>
            <person name="Ma L."/>
            <person name="Zhao Y."/>
            <person name="Jiang S."/>
        </authorList>
    </citation>
    <scope>NUCLEOTIDE SEQUENCE [LARGE SCALE GENOMIC DNA]</scope>
</reference>
<dbReference type="InterPro" id="IPR053781">
    <property type="entry name" value="F-box_AtFBL13-like"/>
</dbReference>
<comment type="caution">
    <text evidence="3">The sequence shown here is derived from an EMBL/GenBank/DDBJ whole genome shotgun (WGS) entry which is preliminary data.</text>
</comment>
<dbReference type="PANTHER" id="PTHR31900">
    <property type="entry name" value="F-BOX/RNI SUPERFAMILY PROTEIN-RELATED"/>
    <property type="match status" value="1"/>
</dbReference>
<feature type="region of interest" description="Disordered" evidence="1">
    <location>
        <begin position="1"/>
        <end position="33"/>
    </location>
</feature>
<dbReference type="InterPro" id="IPR055357">
    <property type="entry name" value="LRR_At1g61320_AtMIF1"/>
</dbReference>
<dbReference type="PROSITE" id="PS50181">
    <property type="entry name" value="FBOX"/>
    <property type="match status" value="1"/>
</dbReference>
<dbReference type="InterPro" id="IPR036047">
    <property type="entry name" value="F-box-like_dom_sf"/>
</dbReference>
<evidence type="ECO:0000313" key="3">
    <source>
        <dbReference type="EMBL" id="KAB2615701.1"/>
    </source>
</evidence>
<reference evidence="3 4" key="3">
    <citation type="submission" date="2019-11" db="EMBL/GenBank/DDBJ databases">
        <title>A de novo genome assembly of a pear dwarfing rootstock.</title>
        <authorList>
            <person name="Wang F."/>
            <person name="Wang J."/>
            <person name="Li S."/>
            <person name="Zhang Y."/>
            <person name="Fang M."/>
            <person name="Ma L."/>
            <person name="Zhao Y."/>
            <person name="Jiang S."/>
        </authorList>
    </citation>
    <scope>NUCLEOTIDE SEQUENCE [LARGE SCALE GENOMIC DNA]</scope>
    <source>
        <strain evidence="3">S2</strain>
        <tissue evidence="3">Leaf</tissue>
    </source>
</reference>
<dbReference type="Gene3D" id="3.80.10.10">
    <property type="entry name" value="Ribonuclease Inhibitor"/>
    <property type="match status" value="1"/>
</dbReference>
<organism evidence="3 4">
    <name type="scientific">Pyrus ussuriensis x Pyrus communis</name>
    <dbReference type="NCBI Taxonomy" id="2448454"/>
    <lineage>
        <taxon>Eukaryota</taxon>
        <taxon>Viridiplantae</taxon>
        <taxon>Streptophyta</taxon>
        <taxon>Embryophyta</taxon>
        <taxon>Tracheophyta</taxon>
        <taxon>Spermatophyta</taxon>
        <taxon>Magnoliopsida</taxon>
        <taxon>eudicotyledons</taxon>
        <taxon>Gunneridae</taxon>
        <taxon>Pentapetalae</taxon>
        <taxon>rosids</taxon>
        <taxon>fabids</taxon>
        <taxon>Rosales</taxon>
        <taxon>Rosaceae</taxon>
        <taxon>Amygdaloideae</taxon>
        <taxon>Maleae</taxon>
        <taxon>Pyrus</taxon>
    </lineage>
</organism>
<dbReference type="InterPro" id="IPR032675">
    <property type="entry name" value="LRR_dom_sf"/>
</dbReference>
<accession>A0A5N5GP99</accession>
<dbReference type="CDD" id="cd22160">
    <property type="entry name" value="F-box_AtFBL13-like"/>
    <property type="match status" value="1"/>
</dbReference>
<dbReference type="SUPFAM" id="SSF52047">
    <property type="entry name" value="RNI-like"/>
    <property type="match status" value="1"/>
</dbReference>
<dbReference type="SUPFAM" id="SSF81383">
    <property type="entry name" value="F-box domain"/>
    <property type="match status" value="1"/>
</dbReference>
<dbReference type="InterPro" id="IPR001810">
    <property type="entry name" value="F-box_dom"/>
</dbReference>
<dbReference type="Pfam" id="PF23622">
    <property type="entry name" value="LRR_At1g61320_AtMIF1"/>
    <property type="match status" value="1"/>
</dbReference>
<gene>
    <name evidence="3" type="ORF">D8674_022289</name>
</gene>
<protein>
    <submittedName>
        <fullName evidence="3">F-box protein</fullName>
    </submittedName>
</protein>
<dbReference type="Proteomes" id="UP000327157">
    <property type="component" value="Chromosome 3"/>
</dbReference>
<reference evidence="3 4" key="1">
    <citation type="submission" date="2019-09" db="EMBL/GenBank/DDBJ databases">
        <authorList>
            <person name="Ou C."/>
        </authorList>
    </citation>
    <scope>NUCLEOTIDE SEQUENCE [LARGE SCALE GENOMIC DNA]</scope>
    <source>
        <strain evidence="3">S2</strain>
        <tissue evidence="3">Leaf</tissue>
    </source>
</reference>
<dbReference type="AlphaFoldDB" id="A0A5N5GP99"/>
<keyword evidence="4" id="KW-1185">Reference proteome</keyword>
<dbReference type="Pfam" id="PF00646">
    <property type="entry name" value="F-box"/>
    <property type="match status" value="1"/>
</dbReference>
<dbReference type="PANTHER" id="PTHR31900:SF34">
    <property type="entry name" value="EMB|CAB62440.1-RELATED"/>
    <property type="match status" value="1"/>
</dbReference>
<dbReference type="EMBL" id="SMOL01000402">
    <property type="protein sequence ID" value="KAB2615701.1"/>
    <property type="molecule type" value="Genomic_DNA"/>
</dbReference>
<evidence type="ECO:0000256" key="1">
    <source>
        <dbReference type="SAM" id="MobiDB-lite"/>
    </source>
</evidence>
<evidence type="ECO:0000313" key="4">
    <source>
        <dbReference type="Proteomes" id="UP000327157"/>
    </source>
</evidence>
<proteinExistence type="predicted"/>
<feature type="domain" description="F-box" evidence="2">
    <location>
        <begin position="44"/>
        <end position="92"/>
    </location>
</feature>
<dbReference type="Gene3D" id="1.20.1280.50">
    <property type="match status" value="1"/>
</dbReference>
<dbReference type="OrthoDB" id="1141262at2759"/>
<dbReference type="InterPro" id="IPR050232">
    <property type="entry name" value="FBL13/AtMIF1-like"/>
</dbReference>
<name>A0A5N5GP99_9ROSA</name>